<keyword evidence="2" id="KW-0547">Nucleotide-binding</keyword>
<evidence type="ECO:0000256" key="2">
    <source>
        <dbReference type="ARBA" id="ARBA00022741"/>
    </source>
</evidence>
<dbReference type="PROSITE" id="PS50893">
    <property type="entry name" value="ABC_TRANSPORTER_2"/>
    <property type="match status" value="1"/>
</dbReference>
<dbReference type="Pfam" id="PF00005">
    <property type="entry name" value="ABC_tran"/>
    <property type="match status" value="1"/>
</dbReference>
<evidence type="ECO:0000259" key="4">
    <source>
        <dbReference type="PROSITE" id="PS50893"/>
    </source>
</evidence>
<dbReference type="PROSITE" id="PS00211">
    <property type="entry name" value="ABC_TRANSPORTER_1"/>
    <property type="match status" value="1"/>
</dbReference>
<comment type="caution">
    <text evidence="5">The sequence shown here is derived from an EMBL/GenBank/DDBJ whole genome shotgun (WGS) entry which is preliminary data.</text>
</comment>
<proteinExistence type="predicted"/>
<dbReference type="CDD" id="cd03219">
    <property type="entry name" value="ABC_Mj1267_LivG_branched"/>
    <property type="match status" value="1"/>
</dbReference>
<reference evidence="6" key="1">
    <citation type="journal article" date="2017" name="Appl. Environ. Microbiol.">
        <title>Genomic analysis of Calderihabitans maritimus KKC1, a thermophilic hydrogenogenic carboxydotrophic bacterium isolated from marine sediment.</title>
        <authorList>
            <person name="Omae K."/>
            <person name="Yoneda Y."/>
            <person name="Fukuyama Y."/>
            <person name="Yoshida T."/>
            <person name="Sako Y."/>
        </authorList>
    </citation>
    <scope>NUCLEOTIDE SEQUENCE [LARGE SCALE GENOMIC DNA]</scope>
    <source>
        <strain evidence="6">KKC1</strain>
    </source>
</reference>
<dbReference type="InterPro" id="IPR003439">
    <property type="entry name" value="ABC_transporter-like_ATP-bd"/>
</dbReference>
<feature type="domain" description="ABC transporter" evidence="4">
    <location>
        <begin position="6"/>
        <end position="246"/>
    </location>
</feature>
<evidence type="ECO:0000313" key="5">
    <source>
        <dbReference type="EMBL" id="GAW92792.1"/>
    </source>
</evidence>
<dbReference type="GO" id="GO:0005524">
    <property type="term" value="F:ATP binding"/>
    <property type="evidence" value="ECO:0007669"/>
    <property type="project" value="UniProtKB-KW"/>
</dbReference>
<keyword evidence="1" id="KW-0813">Transport</keyword>
<protein>
    <submittedName>
        <fullName evidence="5">Urea ABC transporter ATP-binding protein UrtD</fullName>
    </submittedName>
</protein>
<dbReference type="AlphaFoldDB" id="A0A1Z5HTD6"/>
<dbReference type="InterPro" id="IPR017781">
    <property type="entry name" value="ABC_transptr_urea_ATP-bd_UrtD"/>
</dbReference>
<evidence type="ECO:0000313" key="6">
    <source>
        <dbReference type="Proteomes" id="UP000197032"/>
    </source>
</evidence>
<evidence type="ECO:0000256" key="1">
    <source>
        <dbReference type="ARBA" id="ARBA00022448"/>
    </source>
</evidence>
<dbReference type="PANTHER" id="PTHR45772:SF8">
    <property type="entry name" value="HIGH-AFFINITY BRANCHED-CHAIN AMINO ACID TRANSPORT ATP-BINDING PROTEIN"/>
    <property type="match status" value="1"/>
</dbReference>
<dbReference type="Proteomes" id="UP000197032">
    <property type="component" value="Unassembled WGS sequence"/>
</dbReference>
<dbReference type="RefSeq" id="WP_088554060.1">
    <property type="nucleotide sequence ID" value="NZ_BDGJ01000100.1"/>
</dbReference>
<dbReference type="SUPFAM" id="SSF52540">
    <property type="entry name" value="P-loop containing nucleoside triphosphate hydrolases"/>
    <property type="match status" value="1"/>
</dbReference>
<dbReference type="Pfam" id="PF12399">
    <property type="entry name" value="BCA_ABC_TP_C"/>
    <property type="match status" value="1"/>
</dbReference>
<sequence length="252" mass="28197">MAGTVIYVENLTVSFNGFKALNQMNFCMRYGELHFLIGPNGAGKTTLLDVICGKLKPTRGRVIFKEEVDIGKRQEHDLVNLGISRKFQTPSVFTDLTVYENLDLALRRKRGILSALFHKTTPAEEERIIATLENIRLTDKIHVKAGLLSHGEKQRLEIGMLLVQDPELLLLDEPVAGLTKSERQKIGELLQSISQRCSVLVVEHDMGFVRQFAQRVTVMHEGKVLSEGNVARIQSDPKVIEVYLGRGGDNSC</sequence>
<dbReference type="Gene3D" id="3.40.50.300">
    <property type="entry name" value="P-loop containing nucleotide triphosphate hydrolases"/>
    <property type="match status" value="1"/>
</dbReference>
<dbReference type="InterPro" id="IPR003593">
    <property type="entry name" value="AAA+_ATPase"/>
</dbReference>
<dbReference type="InterPro" id="IPR017871">
    <property type="entry name" value="ABC_transporter-like_CS"/>
</dbReference>
<dbReference type="OrthoDB" id="9779136at2"/>
<dbReference type="GO" id="GO:0016887">
    <property type="term" value="F:ATP hydrolysis activity"/>
    <property type="evidence" value="ECO:0007669"/>
    <property type="project" value="InterPro"/>
</dbReference>
<dbReference type="FunFam" id="3.40.50.300:FF:000421">
    <property type="entry name" value="Branched-chain amino acid ABC transporter ATP-binding protein"/>
    <property type="match status" value="1"/>
</dbReference>
<dbReference type="PANTHER" id="PTHR45772">
    <property type="entry name" value="CONSERVED COMPONENT OF ABC TRANSPORTER FOR NATURAL AMINO ACIDS-RELATED"/>
    <property type="match status" value="1"/>
</dbReference>
<dbReference type="EMBL" id="BDGJ01000100">
    <property type="protein sequence ID" value="GAW92792.1"/>
    <property type="molecule type" value="Genomic_DNA"/>
</dbReference>
<keyword evidence="3 5" id="KW-0067">ATP-binding</keyword>
<dbReference type="SMART" id="SM00382">
    <property type="entry name" value="AAA"/>
    <property type="match status" value="1"/>
</dbReference>
<dbReference type="NCBIfam" id="TIGR03411">
    <property type="entry name" value="urea_trans_UrtD"/>
    <property type="match status" value="1"/>
</dbReference>
<accession>A0A1Z5HTD6</accession>
<organism evidence="5 6">
    <name type="scientific">Calderihabitans maritimus</name>
    <dbReference type="NCBI Taxonomy" id="1246530"/>
    <lineage>
        <taxon>Bacteria</taxon>
        <taxon>Bacillati</taxon>
        <taxon>Bacillota</taxon>
        <taxon>Clostridia</taxon>
        <taxon>Neomoorellales</taxon>
        <taxon>Calderihabitantaceae</taxon>
        <taxon>Calderihabitans</taxon>
    </lineage>
</organism>
<gene>
    <name evidence="5" type="ORF">KKC1_19410</name>
</gene>
<dbReference type="InterPro" id="IPR051120">
    <property type="entry name" value="ABC_AA/LPS_Transport"/>
</dbReference>
<keyword evidence="6" id="KW-1185">Reference proteome</keyword>
<evidence type="ECO:0000256" key="3">
    <source>
        <dbReference type="ARBA" id="ARBA00022840"/>
    </source>
</evidence>
<dbReference type="InterPro" id="IPR027417">
    <property type="entry name" value="P-loop_NTPase"/>
</dbReference>
<name>A0A1Z5HTD6_9FIRM</name>
<dbReference type="InterPro" id="IPR032823">
    <property type="entry name" value="BCA_ABC_TP_C"/>
</dbReference>
<dbReference type="GO" id="GO:0005886">
    <property type="term" value="C:plasma membrane"/>
    <property type="evidence" value="ECO:0007669"/>
    <property type="project" value="TreeGrafter"/>
</dbReference>